<gene>
    <name evidence="1" type="ORF">RFI_00771</name>
</gene>
<comment type="caution">
    <text evidence="1">The sequence shown here is derived from an EMBL/GenBank/DDBJ whole genome shotgun (WGS) entry which is preliminary data.</text>
</comment>
<name>X6PDL2_RETFI</name>
<dbReference type="EMBL" id="ASPP01000827">
    <property type="protein sequence ID" value="ETO36291.1"/>
    <property type="molecule type" value="Genomic_DNA"/>
</dbReference>
<keyword evidence="2" id="KW-1185">Reference proteome</keyword>
<reference evidence="1 2" key="1">
    <citation type="journal article" date="2013" name="Curr. Biol.">
        <title>The Genome of the Foraminiferan Reticulomyxa filosa.</title>
        <authorList>
            <person name="Glockner G."/>
            <person name="Hulsmann N."/>
            <person name="Schleicher M."/>
            <person name="Noegel A.A."/>
            <person name="Eichinger L."/>
            <person name="Gallinger C."/>
            <person name="Pawlowski J."/>
            <person name="Sierra R."/>
            <person name="Euteneuer U."/>
            <person name="Pillet L."/>
            <person name="Moustafa A."/>
            <person name="Platzer M."/>
            <person name="Groth M."/>
            <person name="Szafranski K."/>
            <person name="Schliwa M."/>
        </authorList>
    </citation>
    <scope>NUCLEOTIDE SEQUENCE [LARGE SCALE GENOMIC DNA]</scope>
</reference>
<protein>
    <recommendedName>
        <fullName evidence="3">Caspase family p20 domain-containing protein</fullName>
    </recommendedName>
</protein>
<evidence type="ECO:0000313" key="2">
    <source>
        <dbReference type="Proteomes" id="UP000023152"/>
    </source>
</evidence>
<evidence type="ECO:0000313" key="1">
    <source>
        <dbReference type="EMBL" id="ETO36291.1"/>
    </source>
</evidence>
<dbReference type="Gene3D" id="3.40.50.1460">
    <property type="match status" value="1"/>
</dbReference>
<dbReference type="AlphaFoldDB" id="X6PDL2"/>
<dbReference type="Proteomes" id="UP000023152">
    <property type="component" value="Unassembled WGS sequence"/>
</dbReference>
<dbReference type="InterPro" id="IPR029030">
    <property type="entry name" value="Caspase-like_dom_sf"/>
</dbReference>
<dbReference type="SUPFAM" id="SSF52129">
    <property type="entry name" value="Caspase-like"/>
    <property type="match status" value="1"/>
</dbReference>
<proteinExistence type="predicted"/>
<organism evidence="1 2">
    <name type="scientific">Reticulomyxa filosa</name>
    <dbReference type="NCBI Taxonomy" id="46433"/>
    <lineage>
        <taxon>Eukaryota</taxon>
        <taxon>Sar</taxon>
        <taxon>Rhizaria</taxon>
        <taxon>Retaria</taxon>
        <taxon>Foraminifera</taxon>
        <taxon>Monothalamids</taxon>
        <taxon>Reticulomyxidae</taxon>
        <taxon>Reticulomyxa</taxon>
    </lineage>
</organism>
<evidence type="ECO:0008006" key="3">
    <source>
        <dbReference type="Google" id="ProtNLM"/>
    </source>
</evidence>
<accession>X6PDL2</accession>
<sequence>MEKMEICWWQVMKKFVSIDEMRVSFNCYKMEDLKIFQKIFIIGACRGENAPKSYEFAMRGNEILHNNDGFLIIYKCCHKFQMLEKHPTIILLIK</sequence>